<name>A0ABY4HHI4_9BACI</name>
<protein>
    <submittedName>
        <fullName evidence="2">Uncharacterized protein</fullName>
    </submittedName>
</protein>
<proteinExistence type="predicted"/>
<reference evidence="2" key="1">
    <citation type="submission" date="2022-04" db="EMBL/GenBank/DDBJ databases">
        <title>Halobacillus sp. isolated from saltern.</title>
        <authorList>
            <person name="Won M."/>
            <person name="Lee C.-M."/>
            <person name="Woen H.-Y."/>
            <person name="Kwon S.-W."/>
        </authorList>
    </citation>
    <scope>NUCLEOTIDE SEQUENCE</scope>
    <source>
        <strain evidence="2">SSHM10-5</strain>
        <plasmid evidence="2">unnamed1</plasmid>
    </source>
</reference>
<evidence type="ECO:0000313" key="2">
    <source>
        <dbReference type="EMBL" id="UOR14147.1"/>
    </source>
</evidence>
<accession>A0ABY4HHI4</accession>
<organism evidence="2 3">
    <name type="scientific">Halobacillus amylolyticus</name>
    <dbReference type="NCBI Taxonomy" id="2932259"/>
    <lineage>
        <taxon>Bacteria</taxon>
        <taxon>Bacillati</taxon>
        <taxon>Bacillota</taxon>
        <taxon>Bacilli</taxon>
        <taxon>Bacillales</taxon>
        <taxon>Bacillaceae</taxon>
        <taxon>Halobacillus</taxon>
    </lineage>
</organism>
<dbReference type="RefSeq" id="WP_245036281.1">
    <property type="nucleotide sequence ID" value="NZ_CP095076.1"/>
</dbReference>
<keyword evidence="3" id="KW-1185">Reference proteome</keyword>
<feature type="compositionally biased region" description="Basic and acidic residues" evidence="1">
    <location>
        <begin position="26"/>
        <end position="40"/>
    </location>
</feature>
<dbReference type="Proteomes" id="UP000830326">
    <property type="component" value="Plasmid unnamed1"/>
</dbReference>
<geneLocation type="plasmid" evidence="2 3">
    <name>unnamed1</name>
</geneLocation>
<gene>
    <name evidence="2" type="ORF">MUO15_20875</name>
</gene>
<keyword evidence="2" id="KW-0614">Plasmid</keyword>
<evidence type="ECO:0000313" key="3">
    <source>
        <dbReference type="Proteomes" id="UP000830326"/>
    </source>
</evidence>
<feature type="region of interest" description="Disordered" evidence="1">
    <location>
        <begin position="20"/>
        <end position="48"/>
    </location>
</feature>
<sequence>MDKVQQFFNEDQDARQSLNQFLTGNDLKHEKQQDRKKGVTEPKQGIKL</sequence>
<dbReference type="EMBL" id="CP095076">
    <property type="protein sequence ID" value="UOR14147.1"/>
    <property type="molecule type" value="Genomic_DNA"/>
</dbReference>
<evidence type="ECO:0000256" key="1">
    <source>
        <dbReference type="SAM" id="MobiDB-lite"/>
    </source>
</evidence>